<keyword evidence="3" id="KW-1003">Cell membrane</keyword>
<evidence type="ECO:0000313" key="12">
    <source>
        <dbReference type="EMBL" id="KAJ8034617.1"/>
    </source>
</evidence>
<feature type="transmembrane region" description="Helical" evidence="11">
    <location>
        <begin position="101"/>
        <end position="123"/>
    </location>
</feature>
<keyword evidence="6 11" id="KW-1133">Transmembrane helix</keyword>
<evidence type="ECO:0000256" key="5">
    <source>
        <dbReference type="ARBA" id="ARBA00022824"/>
    </source>
</evidence>
<evidence type="ECO:0000256" key="4">
    <source>
        <dbReference type="ARBA" id="ARBA00022692"/>
    </source>
</evidence>
<feature type="transmembrane region" description="Helical" evidence="11">
    <location>
        <begin position="200"/>
        <end position="221"/>
    </location>
</feature>
<comment type="subcellular location">
    <subcellularLocation>
        <location evidence="2">Cell membrane</location>
        <topology evidence="2">Multi-pass membrane protein</topology>
    </subcellularLocation>
    <subcellularLocation>
        <location evidence="1">Endoplasmic reticulum membrane</location>
        <topology evidence="1">Multi-pass membrane protein</topology>
    </subcellularLocation>
</comment>
<evidence type="ECO:0000256" key="3">
    <source>
        <dbReference type="ARBA" id="ARBA00022475"/>
    </source>
</evidence>
<protein>
    <recommendedName>
        <fullName evidence="9">BOS complex subunit TMEM147</fullName>
    </recommendedName>
    <alternativeName>
        <fullName evidence="10">Transmembrane protein 147</fullName>
    </alternativeName>
</protein>
<keyword evidence="13" id="KW-1185">Reference proteome</keyword>
<evidence type="ECO:0000313" key="13">
    <source>
        <dbReference type="Proteomes" id="UP001152320"/>
    </source>
</evidence>
<keyword evidence="4 11" id="KW-0812">Transmembrane</keyword>
<evidence type="ECO:0000256" key="7">
    <source>
        <dbReference type="ARBA" id="ARBA00023136"/>
    </source>
</evidence>
<dbReference type="Proteomes" id="UP001152320">
    <property type="component" value="Chromosome 10"/>
</dbReference>
<sequence length="231" mass="26143">MTLFHFGNCLALGYVPYLIVYRCTGLAEYSAFWKCVQAGAIYLFTQLCKMLLLATFFPTSDFSSGNVDFVAEFMKTTVDVGDLIGFYFILNNTSAKGELRFLIAGMGWASAEFVMTRFVPFWIGARGTEFDWKYIQMSLESNLNLMQHLATATLVWLWTRRDLYQSIQPVVVAVLALSCYKPLIMELLIFAVGLQSWPLLLVKAIFTSLISLVALQMFTSLQATTNHYSSR</sequence>
<dbReference type="Pfam" id="PF09767">
    <property type="entry name" value="DUF2053"/>
    <property type="match status" value="1"/>
</dbReference>
<proteinExistence type="inferred from homology"/>
<keyword evidence="7 11" id="KW-0472">Membrane</keyword>
<dbReference type="AlphaFoldDB" id="A0A9Q1H424"/>
<organism evidence="12 13">
    <name type="scientific">Holothuria leucospilota</name>
    <name type="common">Black long sea cucumber</name>
    <name type="synonym">Mertensiothuria leucospilota</name>
    <dbReference type="NCBI Taxonomy" id="206669"/>
    <lineage>
        <taxon>Eukaryota</taxon>
        <taxon>Metazoa</taxon>
        <taxon>Echinodermata</taxon>
        <taxon>Eleutherozoa</taxon>
        <taxon>Echinozoa</taxon>
        <taxon>Holothuroidea</taxon>
        <taxon>Aspidochirotacea</taxon>
        <taxon>Aspidochirotida</taxon>
        <taxon>Holothuriidae</taxon>
        <taxon>Holothuria</taxon>
    </lineage>
</organism>
<evidence type="ECO:0000256" key="6">
    <source>
        <dbReference type="ARBA" id="ARBA00022989"/>
    </source>
</evidence>
<accession>A0A9Q1H424</accession>
<dbReference type="PANTHER" id="PTHR12869">
    <property type="entry name" value="SMALL SEVEN TRANSMEMBRANE DOMAIN-CONTAINING PROTEIN"/>
    <property type="match status" value="1"/>
</dbReference>
<evidence type="ECO:0000256" key="8">
    <source>
        <dbReference type="ARBA" id="ARBA00034739"/>
    </source>
</evidence>
<dbReference type="GO" id="GO:0005789">
    <property type="term" value="C:endoplasmic reticulum membrane"/>
    <property type="evidence" value="ECO:0007669"/>
    <property type="project" value="UniProtKB-SubCell"/>
</dbReference>
<dbReference type="PANTHER" id="PTHR12869:SF0">
    <property type="entry name" value="BOS COMPLEX SUBUNIT TMEM147"/>
    <property type="match status" value="1"/>
</dbReference>
<gene>
    <name evidence="12" type="ORF">HOLleu_21529</name>
</gene>
<evidence type="ECO:0000256" key="11">
    <source>
        <dbReference type="SAM" id="Phobius"/>
    </source>
</evidence>
<evidence type="ECO:0000256" key="2">
    <source>
        <dbReference type="ARBA" id="ARBA00004651"/>
    </source>
</evidence>
<dbReference type="InterPro" id="IPR019164">
    <property type="entry name" value="TMEM147"/>
</dbReference>
<feature type="transmembrane region" description="Helical" evidence="11">
    <location>
        <begin position="171"/>
        <end position="194"/>
    </location>
</feature>
<dbReference type="EMBL" id="JAIZAY010000010">
    <property type="protein sequence ID" value="KAJ8034617.1"/>
    <property type="molecule type" value="Genomic_DNA"/>
</dbReference>
<comment type="similarity">
    <text evidence="8">Belongs to the TMEM147 family.</text>
</comment>
<comment type="caution">
    <text evidence="12">The sequence shown here is derived from an EMBL/GenBank/DDBJ whole genome shotgun (WGS) entry which is preliminary data.</text>
</comment>
<keyword evidence="5" id="KW-0256">Endoplasmic reticulum</keyword>
<dbReference type="OrthoDB" id="9993532at2759"/>
<dbReference type="GO" id="GO:0005886">
    <property type="term" value="C:plasma membrane"/>
    <property type="evidence" value="ECO:0007669"/>
    <property type="project" value="UniProtKB-SubCell"/>
</dbReference>
<name>A0A9Q1H424_HOLLE</name>
<evidence type="ECO:0000256" key="9">
    <source>
        <dbReference type="ARBA" id="ARBA00034846"/>
    </source>
</evidence>
<reference evidence="12" key="1">
    <citation type="submission" date="2021-10" db="EMBL/GenBank/DDBJ databases">
        <title>Tropical sea cucumber genome reveals ecological adaptation and Cuvierian tubules defense mechanism.</title>
        <authorList>
            <person name="Chen T."/>
        </authorList>
    </citation>
    <scope>NUCLEOTIDE SEQUENCE</scope>
    <source>
        <strain evidence="12">Nanhai2018</strain>
        <tissue evidence="12">Muscle</tissue>
    </source>
</reference>
<evidence type="ECO:0000256" key="1">
    <source>
        <dbReference type="ARBA" id="ARBA00004477"/>
    </source>
</evidence>
<evidence type="ECO:0000256" key="10">
    <source>
        <dbReference type="ARBA" id="ARBA00034899"/>
    </source>
</evidence>